<dbReference type="InterPro" id="IPR027417">
    <property type="entry name" value="P-loop_NTPase"/>
</dbReference>
<evidence type="ECO:0000313" key="7">
    <source>
        <dbReference type="Proteomes" id="UP001063166"/>
    </source>
</evidence>
<feature type="region of interest" description="Disordered" evidence="5">
    <location>
        <begin position="186"/>
        <end position="210"/>
    </location>
</feature>
<dbReference type="CDD" id="cd00154">
    <property type="entry name" value="Rab"/>
    <property type="match status" value="1"/>
</dbReference>
<keyword evidence="4" id="KW-0449">Lipoprotein</keyword>
<dbReference type="PRINTS" id="PR00449">
    <property type="entry name" value="RASTRNSFRMNG"/>
</dbReference>
<dbReference type="GO" id="GO:0005770">
    <property type="term" value="C:late endosome"/>
    <property type="evidence" value="ECO:0007669"/>
    <property type="project" value="TreeGrafter"/>
</dbReference>
<keyword evidence="7" id="KW-1185">Reference proteome</keyword>
<dbReference type="AlphaFoldDB" id="A0A9P3PXV8"/>
<evidence type="ECO:0000256" key="4">
    <source>
        <dbReference type="ARBA" id="ARBA00023289"/>
    </source>
</evidence>
<gene>
    <name evidence="6" type="ORF">LshimejAT787_1502070</name>
</gene>
<feature type="region of interest" description="Disordered" evidence="5">
    <location>
        <begin position="272"/>
        <end position="311"/>
    </location>
</feature>
<dbReference type="EMBL" id="BRPK01000015">
    <property type="protein sequence ID" value="GLB44023.1"/>
    <property type="molecule type" value="Genomic_DNA"/>
</dbReference>
<feature type="compositionally biased region" description="Low complexity" evidence="5">
    <location>
        <begin position="272"/>
        <end position="290"/>
    </location>
</feature>
<dbReference type="Proteomes" id="UP001063166">
    <property type="component" value="Unassembled WGS sequence"/>
</dbReference>
<sequence length="311" mass="33704">MLADNDDDKHDAQSSLSSAHPALGRRVSAARATIGADFITKTLPHPSNPADTVTLQIWDTAGQERFSSLSSAFFRGADAALLMFDVNTPDTMTALTKWWAEFRERAPLPDEDVEGYCCVVVGNKTDLVGSGGRNGEGPVTEAEAHDFLSKLIPLNSRSPSPIYASSLQNELSAEVEIDARDDPLASSQVTIRLSSPSSPPRTRSGLHCHPAQWPPPSILLLTLTFILPETPPFQMPLRSSSHFYSGTMTTTHATLTIYHTPSSSLFDVYQSARSSPKPWSSPSSYASSSAHPRRQGTTRKRRSTGSASFES</sequence>
<dbReference type="InterPro" id="IPR001806">
    <property type="entry name" value="Small_GTPase"/>
</dbReference>
<feature type="compositionally biased region" description="Basic residues" evidence="5">
    <location>
        <begin position="291"/>
        <end position="303"/>
    </location>
</feature>
<dbReference type="OrthoDB" id="9989112at2759"/>
<dbReference type="PANTHER" id="PTHR47981">
    <property type="entry name" value="RAB FAMILY"/>
    <property type="match status" value="1"/>
</dbReference>
<protein>
    <submittedName>
        <fullName evidence="6">Ras of Complex, Roc, domain of DAPkinase</fullName>
    </submittedName>
</protein>
<dbReference type="PROSITE" id="PS51419">
    <property type="entry name" value="RAB"/>
    <property type="match status" value="1"/>
</dbReference>
<comment type="caution">
    <text evidence="6">The sequence shown here is derived from an EMBL/GenBank/DDBJ whole genome shotgun (WGS) entry which is preliminary data.</text>
</comment>
<feature type="region of interest" description="Disordered" evidence="5">
    <location>
        <begin position="1"/>
        <end position="24"/>
    </location>
</feature>
<reference evidence="6" key="1">
    <citation type="submission" date="2022-07" db="EMBL/GenBank/DDBJ databases">
        <title>The genome of Lyophyllum shimeji provides insight into the initial evolution of ectomycorrhizal fungal genome.</title>
        <authorList>
            <person name="Kobayashi Y."/>
            <person name="Shibata T."/>
            <person name="Hirakawa H."/>
            <person name="Shigenobu S."/>
            <person name="Nishiyama T."/>
            <person name="Yamada A."/>
            <person name="Hasebe M."/>
            <person name="Kawaguchi M."/>
        </authorList>
    </citation>
    <scope>NUCLEOTIDE SEQUENCE</scope>
    <source>
        <strain evidence="6">AT787</strain>
    </source>
</reference>
<evidence type="ECO:0000256" key="2">
    <source>
        <dbReference type="ARBA" id="ARBA00022741"/>
    </source>
</evidence>
<name>A0A9P3PXV8_LYOSH</name>
<dbReference type="PANTHER" id="PTHR47981:SF20">
    <property type="entry name" value="RAS-RELATED PROTEIN RAB-7A"/>
    <property type="match status" value="1"/>
</dbReference>
<dbReference type="GO" id="GO:0032889">
    <property type="term" value="P:regulation of vacuole fusion, non-autophagic"/>
    <property type="evidence" value="ECO:0007669"/>
    <property type="project" value="TreeGrafter"/>
</dbReference>
<dbReference type="GO" id="GO:0005525">
    <property type="term" value="F:GTP binding"/>
    <property type="evidence" value="ECO:0007669"/>
    <property type="project" value="UniProtKB-KW"/>
</dbReference>
<evidence type="ECO:0000256" key="3">
    <source>
        <dbReference type="ARBA" id="ARBA00023134"/>
    </source>
</evidence>
<dbReference type="SUPFAM" id="SSF52540">
    <property type="entry name" value="P-loop containing nucleoside triphosphate hydrolases"/>
    <property type="match status" value="1"/>
</dbReference>
<keyword evidence="3" id="KW-0342">GTP-binding</keyword>
<dbReference type="Pfam" id="PF00071">
    <property type="entry name" value="Ras"/>
    <property type="match status" value="1"/>
</dbReference>
<proteinExistence type="inferred from homology"/>
<comment type="similarity">
    <text evidence="1">Belongs to the small GTPase superfamily. Rab family.</text>
</comment>
<keyword evidence="2" id="KW-0547">Nucleotide-binding</keyword>
<evidence type="ECO:0000256" key="5">
    <source>
        <dbReference type="SAM" id="MobiDB-lite"/>
    </source>
</evidence>
<keyword evidence="4" id="KW-0636">Prenylation</keyword>
<feature type="compositionally biased region" description="Low complexity" evidence="5">
    <location>
        <begin position="192"/>
        <end position="203"/>
    </location>
</feature>
<dbReference type="Gene3D" id="3.40.50.300">
    <property type="entry name" value="P-loop containing nucleotide triphosphate hydrolases"/>
    <property type="match status" value="1"/>
</dbReference>
<accession>A0A9P3PXV8</accession>
<organism evidence="6 7">
    <name type="scientific">Lyophyllum shimeji</name>
    <name type="common">Hon-shimeji</name>
    <name type="synonym">Tricholoma shimeji</name>
    <dbReference type="NCBI Taxonomy" id="47721"/>
    <lineage>
        <taxon>Eukaryota</taxon>
        <taxon>Fungi</taxon>
        <taxon>Dikarya</taxon>
        <taxon>Basidiomycota</taxon>
        <taxon>Agaricomycotina</taxon>
        <taxon>Agaricomycetes</taxon>
        <taxon>Agaricomycetidae</taxon>
        <taxon>Agaricales</taxon>
        <taxon>Tricholomatineae</taxon>
        <taxon>Lyophyllaceae</taxon>
        <taxon>Lyophyllum</taxon>
    </lineage>
</organism>
<evidence type="ECO:0000256" key="1">
    <source>
        <dbReference type="ARBA" id="ARBA00006270"/>
    </source>
</evidence>
<dbReference type="GO" id="GO:0000329">
    <property type="term" value="C:fungal-type vacuole membrane"/>
    <property type="evidence" value="ECO:0007669"/>
    <property type="project" value="TreeGrafter"/>
</dbReference>
<evidence type="ECO:0000313" key="6">
    <source>
        <dbReference type="EMBL" id="GLB44023.1"/>
    </source>
</evidence>
<dbReference type="GO" id="GO:0003924">
    <property type="term" value="F:GTPase activity"/>
    <property type="evidence" value="ECO:0007669"/>
    <property type="project" value="InterPro"/>
</dbReference>
<dbReference type="SMART" id="SM00175">
    <property type="entry name" value="RAB"/>
    <property type="match status" value="1"/>
</dbReference>